<dbReference type="InterPro" id="IPR038729">
    <property type="entry name" value="Rad50/SbcC_AAA"/>
</dbReference>
<proteinExistence type="predicted"/>
<dbReference type="CDD" id="cd00267">
    <property type="entry name" value="ABC_ATPase"/>
    <property type="match status" value="1"/>
</dbReference>
<dbReference type="PANTHER" id="PTHR43581:SF4">
    <property type="entry name" value="ATP_GTP PHOSPHATASE"/>
    <property type="match status" value="1"/>
</dbReference>
<accession>A0AB39G2Z7</accession>
<dbReference type="Pfam" id="PF13304">
    <property type="entry name" value="AAA_21"/>
    <property type="match status" value="1"/>
</dbReference>
<dbReference type="Gene3D" id="3.40.50.300">
    <property type="entry name" value="P-loop containing nucleotide triphosphate hydrolases"/>
    <property type="match status" value="2"/>
</dbReference>
<dbReference type="GO" id="GO:0005524">
    <property type="term" value="F:ATP binding"/>
    <property type="evidence" value="ECO:0007669"/>
    <property type="project" value="InterPro"/>
</dbReference>
<dbReference type="AlphaFoldDB" id="A0AB39G2Z7"/>
<dbReference type="InterPro" id="IPR051396">
    <property type="entry name" value="Bact_Antivir_Def_Nuclease"/>
</dbReference>
<feature type="domain" description="AAA+ ATPase" evidence="1">
    <location>
        <begin position="47"/>
        <end position="301"/>
    </location>
</feature>
<protein>
    <submittedName>
        <fullName evidence="2">AAA family ATPase</fullName>
    </submittedName>
</protein>
<dbReference type="InterPro" id="IPR003959">
    <property type="entry name" value="ATPase_AAA_core"/>
</dbReference>
<sequence>MNFQSEIRQSEISQLTEKVQSRNYGSYLLKIRIDKARAFSDKSITFDFPVTAIVGPNGGGKTTILGAAAIAYSAVKPSRFFAKSGRFDASMQNWKFEYELIERTIRPNDTVRRTASFKHHKWSREGVSRNIQIFGVSRTVPATERPEMLRFTGSKFDVPPTSVTIMPPAAATAAARILDKDISQFNFINIDDRGAVTLIAGRTQAGDAYSEFHFGAGESTIIRMVVALELMSENSLVLIEEIENGLHPVATVRLVEYLMDLAMRRKIQVIFSSHSNHALLPLPDKAIWAAVNGNLYQGKLDIASLRAISGQIESQLVIFVEDTFAKYWVEEILRTVDGIAMDGIQIHAMKGDGMAARIHRDHNINPSINQPSVCLLDGDSRVPEDPQSRLYKLPGNCPESFIFDRVVECLDDAIGELTVALLQKYENQNKVAEVIRSVANTNRDPHLLFAQVGRPLGLLPEARVREAFIRTWTLRYPEEVEQVLAPFLSQIPTDTVQRQIQGSL</sequence>
<gene>
    <name evidence="2" type="ORF">ABRZ08_13020</name>
</gene>
<organism evidence="2">
    <name type="scientific">Castellaniella ginsengisoli</name>
    <dbReference type="NCBI Taxonomy" id="546114"/>
    <lineage>
        <taxon>Bacteria</taxon>
        <taxon>Pseudomonadati</taxon>
        <taxon>Pseudomonadota</taxon>
        <taxon>Betaproteobacteria</taxon>
        <taxon>Burkholderiales</taxon>
        <taxon>Alcaligenaceae</taxon>
        <taxon>Castellaniella</taxon>
    </lineage>
</organism>
<dbReference type="RefSeq" id="WP_368641737.1">
    <property type="nucleotide sequence ID" value="NZ_CP158268.1"/>
</dbReference>
<dbReference type="SMART" id="SM00382">
    <property type="entry name" value="AAA"/>
    <property type="match status" value="1"/>
</dbReference>
<dbReference type="GO" id="GO:0016887">
    <property type="term" value="F:ATP hydrolysis activity"/>
    <property type="evidence" value="ECO:0007669"/>
    <property type="project" value="InterPro"/>
</dbReference>
<dbReference type="PANTHER" id="PTHR43581">
    <property type="entry name" value="ATP/GTP PHOSPHATASE"/>
    <property type="match status" value="1"/>
</dbReference>
<dbReference type="SUPFAM" id="SSF52540">
    <property type="entry name" value="P-loop containing nucleoside triphosphate hydrolases"/>
    <property type="match status" value="1"/>
</dbReference>
<dbReference type="InterPro" id="IPR027417">
    <property type="entry name" value="P-loop_NTPase"/>
</dbReference>
<evidence type="ECO:0000313" key="2">
    <source>
        <dbReference type="EMBL" id="XDJ85101.1"/>
    </source>
</evidence>
<dbReference type="InterPro" id="IPR003593">
    <property type="entry name" value="AAA+_ATPase"/>
</dbReference>
<dbReference type="GO" id="GO:0006302">
    <property type="term" value="P:double-strand break repair"/>
    <property type="evidence" value="ECO:0007669"/>
    <property type="project" value="InterPro"/>
</dbReference>
<dbReference type="EMBL" id="CP158268">
    <property type="protein sequence ID" value="XDJ85101.1"/>
    <property type="molecule type" value="Genomic_DNA"/>
</dbReference>
<dbReference type="Pfam" id="PF13476">
    <property type="entry name" value="AAA_23"/>
    <property type="match status" value="1"/>
</dbReference>
<name>A0AB39G2Z7_9BURK</name>
<evidence type="ECO:0000259" key="1">
    <source>
        <dbReference type="SMART" id="SM00382"/>
    </source>
</evidence>
<reference evidence="2" key="1">
    <citation type="submission" date="2024-05" db="EMBL/GenBank/DDBJ databases">
        <authorList>
            <person name="Luo Y.-C."/>
            <person name="Nicholds J."/>
            <person name="Mortimer T."/>
            <person name="Maboni G."/>
        </authorList>
    </citation>
    <scope>NUCLEOTIDE SEQUENCE</scope>
    <source>
        <strain evidence="2">140124</strain>
    </source>
</reference>